<comment type="function">
    <text evidence="9">Catalyzes the isomerization of citrate to isocitrate via cis-aconitate.</text>
</comment>
<organism evidence="12">
    <name type="scientific">Nephromyces sp. MMRI</name>
    <dbReference type="NCBI Taxonomy" id="2496275"/>
    <lineage>
        <taxon>Eukaryota</taxon>
        <taxon>Sar</taxon>
        <taxon>Alveolata</taxon>
        <taxon>Apicomplexa</taxon>
        <taxon>Aconoidasida</taxon>
        <taxon>Nephromycida</taxon>
        <taxon>Nephromyces</taxon>
    </lineage>
</organism>
<evidence type="ECO:0000256" key="1">
    <source>
        <dbReference type="ARBA" id="ARBA00001966"/>
    </source>
</evidence>
<dbReference type="GO" id="GO:0003994">
    <property type="term" value="F:aconitate hydratase activity"/>
    <property type="evidence" value="ECO:0007669"/>
    <property type="project" value="UniProtKB-EC"/>
</dbReference>
<dbReference type="AlphaFoldDB" id="A0A3S8V3E8"/>
<dbReference type="NCBIfam" id="NF006757">
    <property type="entry name" value="PRK09277.1"/>
    <property type="match status" value="1"/>
</dbReference>
<evidence type="ECO:0000259" key="10">
    <source>
        <dbReference type="Pfam" id="PF00330"/>
    </source>
</evidence>
<dbReference type="InterPro" id="IPR015928">
    <property type="entry name" value="Aconitase/3IPM_dehydase_swvl"/>
</dbReference>
<evidence type="ECO:0000256" key="9">
    <source>
        <dbReference type="RuleBase" id="RU361275"/>
    </source>
</evidence>
<dbReference type="Pfam" id="PF00694">
    <property type="entry name" value="Aconitase_C"/>
    <property type="match status" value="1"/>
</dbReference>
<dbReference type="Gene3D" id="6.10.190.10">
    <property type="match status" value="1"/>
</dbReference>
<keyword evidence="6 9" id="KW-0411">Iron-sulfur</keyword>
<dbReference type="SUPFAM" id="SSF53732">
    <property type="entry name" value="Aconitase iron-sulfur domain"/>
    <property type="match status" value="1"/>
</dbReference>
<evidence type="ECO:0000256" key="6">
    <source>
        <dbReference type="ARBA" id="ARBA00023014"/>
    </source>
</evidence>
<dbReference type="InterPro" id="IPR018136">
    <property type="entry name" value="Aconitase_4Fe-4S_BS"/>
</dbReference>
<dbReference type="NCBIfam" id="NF009520">
    <property type="entry name" value="PRK12881.1"/>
    <property type="match status" value="1"/>
</dbReference>
<dbReference type="EMBL" id="MK266057">
    <property type="protein sequence ID" value="AZL94721.1"/>
    <property type="molecule type" value="mRNA"/>
</dbReference>
<feature type="domain" description="Aconitase/3-isopropylmalate dehydratase large subunit alpha/beta/alpha" evidence="10">
    <location>
        <begin position="98"/>
        <end position="597"/>
    </location>
</feature>
<dbReference type="PROSITE" id="PS00450">
    <property type="entry name" value="ACONITASE_1"/>
    <property type="match status" value="1"/>
</dbReference>
<comment type="cofactor">
    <cofactor evidence="1">
        <name>[4Fe-4S] cluster</name>
        <dbReference type="ChEBI" id="CHEBI:49883"/>
    </cofactor>
</comment>
<feature type="domain" description="Aconitase A/isopropylmalate dehydratase small subunit swivel" evidence="11">
    <location>
        <begin position="729"/>
        <end position="854"/>
    </location>
</feature>
<keyword evidence="5 9" id="KW-0408">Iron</keyword>
<dbReference type="NCBIfam" id="TIGR01341">
    <property type="entry name" value="aconitase_1"/>
    <property type="match status" value="1"/>
</dbReference>
<keyword evidence="7 9" id="KW-0456">Lyase</keyword>
<evidence type="ECO:0000313" key="12">
    <source>
        <dbReference type="EMBL" id="AZL94721.1"/>
    </source>
</evidence>
<dbReference type="InterPro" id="IPR044137">
    <property type="entry name" value="AcnA_IRP_Swivel"/>
</dbReference>
<evidence type="ECO:0000256" key="4">
    <source>
        <dbReference type="ARBA" id="ARBA00022723"/>
    </source>
</evidence>
<evidence type="ECO:0000256" key="2">
    <source>
        <dbReference type="ARBA" id="ARBA00007185"/>
    </source>
</evidence>
<accession>A0A3S8V3E8</accession>
<dbReference type="FunFam" id="3.20.19.10:FF:000001">
    <property type="entry name" value="Aconitate hydratase"/>
    <property type="match status" value="1"/>
</dbReference>
<dbReference type="InterPro" id="IPR000573">
    <property type="entry name" value="AconitaseA/IPMdHydase_ssu_swvl"/>
</dbReference>
<dbReference type="Gene3D" id="3.20.19.10">
    <property type="entry name" value="Aconitase, domain 4"/>
    <property type="match status" value="1"/>
</dbReference>
<comment type="similarity">
    <text evidence="2 9">Belongs to the aconitase/IPM isomerase family.</text>
</comment>
<dbReference type="InterPro" id="IPR001030">
    <property type="entry name" value="Acoase/IPM_deHydtase_lsu_aba"/>
</dbReference>
<reference evidence="12" key="1">
    <citation type="journal article" date="2018" name="Genome Biol. Evol.">
        <title>Nephromyces encodes a urate metabolism pathway and predicted peroxisomes, demonstrating these are not ancient losses of apicomplexans.</title>
        <authorList>
            <person name="Paight C."/>
            <person name="Slamovits C.H."/>
            <person name="Saffo M.B."/>
            <person name="Lane C.E."/>
        </authorList>
    </citation>
    <scope>NUCLEOTIDE SEQUENCE</scope>
    <source>
        <strain evidence="12">Neph288</strain>
    </source>
</reference>
<dbReference type="CDD" id="cd01586">
    <property type="entry name" value="AcnA_IRP"/>
    <property type="match status" value="1"/>
</dbReference>
<dbReference type="GO" id="GO:0051539">
    <property type="term" value="F:4 iron, 4 sulfur cluster binding"/>
    <property type="evidence" value="ECO:0007669"/>
    <property type="project" value="UniProtKB-KW"/>
</dbReference>
<evidence type="ECO:0000256" key="7">
    <source>
        <dbReference type="ARBA" id="ARBA00023239"/>
    </source>
</evidence>
<keyword evidence="4" id="KW-0479">Metal-binding</keyword>
<protein>
    <recommendedName>
        <fullName evidence="3 9">Aconitate hydratase</fullName>
        <shortName evidence="9">Aconitase</shortName>
        <ecNumber evidence="3 9">4.2.1.3</ecNumber>
    </recommendedName>
</protein>
<dbReference type="Pfam" id="PF00330">
    <property type="entry name" value="Aconitase"/>
    <property type="match status" value="1"/>
</dbReference>
<dbReference type="SUPFAM" id="SSF52016">
    <property type="entry name" value="LeuD/IlvD-like"/>
    <property type="match status" value="1"/>
</dbReference>
<dbReference type="CDD" id="cd01580">
    <property type="entry name" value="AcnA_IRP_Swivel"/>
    <property type="match status" value="1"/>
</dbReference>
<sequence length="925" mass="102699">MLLLRSFPVSHLLKKRSSASAYSIFRTFNSTTQNENPYNKTLLRTLPNSNIQFYKLADLNDSRLQKLPYSIRILLESVVRNCNGHSITSQDVENVLNWEKTSKKGQEIRFMPSRVLLQDFTGVPALVDLAAMREAISANGGDPKSINPKVPVDLVIDHSVQVDFSRSVDSLKKNQKIEMDRNYERFRFLKWGAEAFDNMLIIPPGSGIVHQVNLEYLARCVFFTDNLAYPDSLVGTDSHTTMIDGLGVVGWGVGGIEAESVMLGQPISMILPEVIGFELKGTLPSNTTATDLVLSITKILREKKVVGKFIEFFGTGVQELSVADRATIANMSPEYGATMGFFPFDYQVSKYLHQTGRDPKKISLIETYFKENDLFMDSSQHTAPCSYSDTLVLNLEEIEPCLAGPKRPQDQVLLKNMQKDFHTCLTQPISFKGYGLSQEKAHQKVNEITFQSKKYNLLHGSVVIAAITSCTNTSNPSVLIAAGLVAQKAVEKGLSVYPYIKTSLSPGSKVVTEYLRISGLDKSLEKLGFFLAGYGCMTCIGNSGDLDKEVAECIQNNDLIAAAVLSGNRNFEGRVHPLTRANYLASPPLVVAYALAGRVDIDFETEPIGISSTGKPVFLHEIWPSKCEIQEIEDEVIKGKLFTSIYESISKGNTLWNELKVNKTSLYPWDSNSTYIREPPFFKNFSKTLVTTHEDLIEARCLLNLGNSITTDHISPAGNIAENSPAGKHLKALNVDKKEFNTYGARRGNDEIMVRGTFANIRLINKMCKMPGPYAIHIPTNEQLPVSDVAERYRQDNTSMVVLAGSEYGSGSSRDWAAKGPYLMGVKAVIAESFEKIHRTNLVGMGVLPLQFMNQQNADTLGLTGFEKFTILSKDVHTHPNKVVEVQTDSGKSFSVQSRIDTDLETQYYLHGGILQYVLRKILNA</sequence>
<evidence type="ECO:0000256" key="5">
    <source>
        <dbReference type="ARBA" id="ARBA00023004"/>
    </source>
</evidence>
<evidence type="ECO:0000259" key="11">
    <source>
        <dbReference type="Pfam" id="PF00694"/>
    </source>
</evidence>
<dbReference type="InterPro" id="IPR006249">
    <property type="entry name" value="Aconitase/IRP2"/>
</dbReference>
<dbReference type="PANTHER" id="PTHR11670">
    <property type="entry name" value="ACONITASE/IRON-RESPONSIVE ELEMENT FAMILY MEMBER"/>
    <property type="match status" value="1"/>
</dbReference>
<proteinExistence type="evidence at transcript level"/>
<dbReference type="Gene3D" id="3.30.499.10">
    <property type="entry name" value="Aconitase, domain 3"/>
    <property type="match status" value="2"/>
</dbReference>
<dbReference type="GO" id="GO:0072350">
    <property type="term" value="P:tricarboxylic acid metabolic process"/>
    <property type="evidence" value="ECO:0007669"/>
    <property type="project" value="UniProtKB-ARBA"/>
</dbReference>
<dbReference type="FunFam" id="3.30.499.10:FF:000005">
    <property type="entry name" value="cytoplasmic aconitate hydratase"/>
    <property type="match status" value="1"/>
</dbReference>
<evidence type="ECO:0000256" key="8">
    <source>
        <dbReference type="ARBA" id="ARBA00023501"/>
    </source>
</evidence>
<dbReference type="EC" id="4.2.1.3" evidence="3 9"/>
<evidence type="ECO:0000256" key="3">
    <source>
        <dbReference type="ARBA" id="ARBA00012926"/>
    </source>
</evidence>
<name>A0A3S8V3E8_9APIC</name>
<dbReference type="PRINTS" id="PR00415">
    <property type="entry name" value="ACONITASE"/>
</dbReference>
<comment type="catalytic activity">
    <reaction evidence="8 9">
        <text>citrate = D-threo-isocitrate</text>
        <dbReference type="Rhea" id="RHEA:10336"/>
        <dbReference type="ChEBI" id="CHEBI:15562"/>
        <dbReference type="ChEBI" id="CHEBI:16947"/>
        <dbReference type="EC" id="4.2.1.3"/>
    </reaction>
</comment>
<keyword evidence="9" id="KW-0004">4Fe-4S</keyword>
<dbReference type="GO" id="GO:0046872">
    <property type="term" value="F:metal ion binding"/>
    <property type="evidence" value="ECO:0007669"/>
    <property type="project" value="UniProtKB-KW"/>
</dbReference>
<dbReference type="InterPro" id="IPR015931">
    <property type="entry name" value="Acnase/IPM_dHydase_lsu_aba_1/3"/>
</dbReference>
<dbReference type="FunFam" id="3.30.499.10:FF:000002">
    <property type="entry name" value="Aconitate hydratase"/>
    <property type="match status" value="1"/>
</dbReference>
<dbReference type="PROSITE" id="PS01244">
    <property type="entry name" value="ACONITASE_2"/>
    <property type="match status" value="1"/>
</dbReference>
<dbReference type="InterPro" id="IPR036008">
    <property type="entry name" value="Aconitase_4Fe-4S_dom"/>
</dbReference>